<proteinExistence type="predicted"/>
<comment type="caution">
    <text evidence="9">The sequence shown here is derived from an EMBL/GenBank/DDBJ whole genome shotgun (WGS) entry which is preliminary data.</text>
</comment>
<feature type="transmembrane region" description="Helical" evidence="7">
    <location>
        <begin position="73"/>
        <end position="91"/>
    </location>
</feature>
<reference evidence="9 10" key="1">
    <citation type="submission" date="2020-01" db="EMBL/GenBank/DDBJ databases">
        <title>Investigation of new actinobacteria for the biodesulphurisation of diesel fuel.</title>
        <authorList>
            <person name="Athi Narayanan S.M."/>
        </authorList>
    </citation>
    <scope>NUCLEOTIDE SEQUENCE [LARGE SCALE GENOMIC DNA]</scope>
    <source>
        <strain evidence="9 10">213E</strain>
    </source>
</reference>
<evidence type="ECO:0000256" key="7">
    <source>
        <dbReference type="SAM" id="Phobius"/>
    </source>
</evidence>
<feature type="transmembrane region" description="Helical" evidence="7">
    <location>
        <begin position="326"/>
        <end position="348"/>
    </location>
</feature>
<dbReference type="EMBL" id="JAADZU010000051">
    <property type="protein sequence ID" value="NDK90942.1"/>
    <property type="molecule type" value="Genomic_DNA"/>
</dbReference>
<evidence type="ECO:0000313" key="10">
    <source>
        <dbReference type="Proteomes" id="UP000466307"/>
    </source>
</evidence>
<comment type="subcellular location">
    <subcellularLocation>
        <location evidence="1">Cell membrane</location>
        <topology evidence="1">Multi-pass membrane protein</topology>
    </subcellularLocation>
</comment>
<feature type="transmembrane region" description="Helical" evidence="7">
    <location>
        <begin position="290"/>
        <end position="314"/>
    </location>
</feature>
<feature type="transmembrane region" description="Helical" evidence="7">
    <location>
        <begin position="246"/>
        <end position="269"/>
    </location>
</feature>
<feature type="transmembrane region" description="Helical" evidence="7">
    <location>
        <begin position="460"/>
        <end position="482"/>
    </location>
</feature>
<keyword evidence="5 7" id="KW-0472">Membrane</keyword>
<keyword evidence="4 7" id="KW-1133">Transmembrane helix</keyword>
<dbReference type="PROSITE" id="PS50850">
    <property type="entry name" value="MFS"/>
    <property type="match status" value="1"/>
</dbReference>
<keyword evidence="10" id="KW-1185">Reference proteome</keyword>
<dbReference type="PANTHER" id="PTHR42718">
    <property type="entry name" value="MAJOR FACILITATOR SUPERFAMILY MULTIDRUG TRANSPORTER MFSC"/>
    <property type="match status" value="1"/>
</dbReference>
<keyword evidence="3 7" id="KW-0812">Transmembrane</keyword>
<evidence type="ECO:0000259" key="8">
    <source>
        <dbReference type="PROSITE" id="PS50850"/>
    </source>
</evidence>
<evidence type="ECO:0000256" key="2">
    <source>
        <dbReference type="ARBA" id="ARBA00022448"/>
    </source>
</evidence>
<dbReference type="Gene3D" id="1.20.1250.20">
    <property type="entry name" value="MFS general substrate transporter like domains"/>
    <property type="match status" value="2"/>
</dbReference>
<gene>
    <name evidence="9" type="ORF">GYA93_15315</name>
</gene>
<keyword evidence="2" id="KW-0813">Transport</keyword>
<feature type="transmembrane region" description="Helical" evidence="7">
    <location>
        <begin position="103"/>
        <end position="125"/>
    </location>
</feature>
<name>A0A7K3LRQ0_9ACTN</name>
<dbReference type="RefSeq" id="WP_059038632.1">
    <property type="nucleotide sequence ID" value="NZ_JAADZU010000051.1"/>
</dbReference>
<accession>A0A7K3LRQ0</accession>
<feature type="transmembrane region" description="Helical" evidence="7">
    <location>
        <begin position="188"/>
        <end position="209"/>
    </location>
</feature>
<dbReference type="SUPFAM" id="SSF103473">
    <property type="entry name" value="MFS general substrate transporter"/>
    <property type="match status" value="2"/>
</dbReference>
<evidence type="ECO:0000256" key="4">
    <source>
        <dbReference type="ARBA" id="ARBA00022989"/>
    </source>
</evidence>
<evidence type="ECO:0000256" key="1">
    <source>
        <dbReference type="ARBA" id="ARBA00004651"/>
    </source>
</evidence>
<feature type="domain" description="Major facilitator superfamily (MFS) profile" evidence="8">
    <location>
        <begin position="37"/>
        <end position="487"/>
    </location>
</feature>
<dbReference type="GO" id="GO:0022857">
    <property type="term" value="F:transmembrane transporter activity"/>
    <property type="evidence" value="ECO:0007669"/>
    <property type="project" value="InterPro"/>
</dbReference>
<dbReference type="Pfam" id="PF07690">
    <property type="entry name" value="MFS_1"/>
    <property type="match status" value="2"/>
</dbReference>
<dbReference type="InterPro" id="IPR011701">
    <property type="entry name" value="MFS"/>
</dbReference>
<feature type="transmembrane region" description="Helical" evidence="7">
    <location>
        <begin position="360"/>
        <end position="380"/>
    </location>
</feature>
<dbReference type="InterPro" id="IPR020846">
    <property type="entry name" value="MFS_dom"/>
</dbReference>
<dbReference type="Proteomes" id="UP000466307">
    <property type="component" value="Unassembled WGS sequence"/>
</dbReference>
<evidence type="ECO:0000256" key="5">
    <source>
        <dbReference type="ARBA" id="ARBA00023136"/>
    </source>
</evidence>
<dbReference type="GO" id="GO:0005886">
    <property type="term" value="C:plasma membrane"/>
    <property type="evidence" value="ECO:0007669"/>
    <property type="project" value="UniProtKB-SubCell"/>
</dbReference>
<feature type="transmembrane region" description="Helical" evidence="7">
    <location>
        <begin position="131"/>
        <end position="148"/>
    </location>
</feature>
<dbReference type="CDD" id="cd17504">
    <property type="entry name" value="MFS_MMR_MDR_like"/>
    <property type="match status" value="1"/>
</dbReference>
<feature type="transmembrane region" description="Helical" evidence="7">
    <location>
        <begin position="160"/>
        <end position="182"/>
    </location>
</feature>
<sequence length="511" mass="51622">MSPNEPSTAAEGAAGKQLDTESTPHAESSSGSGAIATVVALCLGGLVAALMQTLIIPIQPELPELLGTSRSNASWVITATLLAAAVAMPIAGRLGDMFGKQRVLVGSSILLLVGSLVCALSSSLIPMVTGRAIQGLAMGFIPVGISLMREVTPPKITTMAIAAMSATLGVGGAIGLPLSAWIAQTWNWHGLFWTAAALSLVIIAAVVFLVPHVADATGGRLDVVGAIGLAIGLCAALIGVSKGNDWGWGSGTTIGMIVGGVVVLLLWGLHQLKTPEPLVDLRTTARPAVLLTNIAAVAIGFGMMAQSVVIPMLLEMPESTGVGLGQTMLAAGLWMAPGGLMMLVFAPVSSTLMNKIGAKLTLAIGATVLGVGYLIALFLMNSPWQLMLASIIMASGVGIGYAAMPTLIMGAVPITEAGSAVGLNGLMRSVGTTVSSAVMAVLLTTATIELGGQSLPSMTSFRLCFLVGAIAAFVGVAITLMIPKRGPQPIPEGVVITDEAAADDAAAPATR</sequence>
<evidence type="ECO:0000256" key="3">
    <source>
        <dbReference type="ARBA" id="ARBA00022692"/>
    </source>
</evidence>
<evidence type="ECO:0000256" key="6">
    <source>
        <dbReference type="SAM" id="MobiDB-lite"/>
    </source>
</evidence>
<dbReference type="AlphaFoldDB" id="A0A7K3LRQ0"/>
<dbReference type="InterPro" id="IPR036259">
    <property type="entry name" value="MFS_trans_sf"/>
</dbReference>
<evidence type="ECO:0000313" key="9">
    <source>
        <dbReference type="EMBL" id="NDK90942.1"/>
    </source>
</evidence>
<feature type="transmembrane region" description="Helical" evidence="7">
    <location>
        <begin position="221"/>
        <end position="240"/>
    </location>
</feature>
<protein>
    <submittedName>
        <fullName evidence="9">MFS transporter</fullName>
    </submittedName>
</protein>
<organism evidence="9 10">
    <name type="scientific">Gordonia desulfuricans</name>
    <dbReference type="NCBI Taxonomy" id="89051"/>
    <lineage>
        <taxon>Bacteria</taxon>
        <taxon>Bacillati</taxon>
        <taxon>Actinomycetota</taxon>
        <taxon>Actinomycetes</taxon>
        <taxon>Mycobacteriales</taxon>
        <taxon>Gordoniaceae</taxon>
        <taxon>Gordonia</taxon>
    </lineage>
</organism>
<feature type="region of interest" description="Disordered" evidence="6">
    <location>
        <begin position="1"/>
        <end position="30"/>
    </location>
</feature>
<dbReference type="PANTHER" id="PTHR42718:SF9">
    <property type="entry name" value="MAJOR FACILITATOR SUPERFAMILY MULTIDRUG TRANSPORTER MFSC"/>
    <property type="match status" value="1"/>
</dbReference>
<feature type="transmembrane region" description="Helical" evidence="7">
    <location>
        <begin position="386"/>
        <end position="414"/>
    </location>
</feature>
<feature type="transmembrane region" description="Helical" evidence="7">
    <location>
        <begin position="34"/>
        <end position="58"/>
    </location>
</feature>
<feature type="transmembrane region" description="Helical" evidence="7">
    <location>
        <begin position="426"/>
        <end position="448"/>
    </location>
</feature>